<evidence type="ECO:0000259" key="10">
    <source>
        <dbReference type="PROSITE" id="PS51007"/>
    </source>
</evidence>
<evidence type="ECO:0000256" key="2">
    <source>
        <dbReference type="ARBA" id="ARBA00022617"/>
    </source>
</evidence>
<feature type="binding site" description="axial binding residue" evidence="9">
    <location>
        <position position="101"/>
    </location>
    <ligand>
        <name>heme c</name>
        <dbReference type="ChEBI" id="CHEBI:61717"/>
        <label>1</label>
    </ligand>
    <ligandPart>
        <name>Fe</name>
        <dbReference type="ChEBI" id="CHEBI:18248"/>
    </ligandPart>
</feature>
<dbReference type="InterPro" id="IPR051395">
    <property type="entry name" value="Cytochrome_c_Peroxidase/MauG"/>
</dbReference>
<protein>
    <submittedName>
        <fullName evidence="11">Methylamine utilization protein</fullName>
    </submittedName>
</protein>
<feature type="binding site" description="covalent" evidence="8">
    <location>
        <position position="100"/>
    </location>
    <ligand>
        <name>heme c</name>
        <dbReference type="ChEBI" id="CHEBI:61717"/>
        <label>1</label>
    </ligand>
</feature>
<evidence type="ECO:0000256" key="3">
    <source>
        <dbReference type="ARBA" id="ARBA00022723"/>
    </source>
</evidence>
<feature type="binding site" description="covalent" evidence="8">
    <location>
        <position position="245"/>
    </location>
    <ligand>
        <name>heme c</name>
        <dbReference type="ChEBI" id="CHEBI:61717"/>
        <label>2</label>
    </ligand>
</feature>
<keyword evidence="4" id="KW-0732">Signal</keyword>
<evidence type="ECO:0000313" key="11">
    <source>
        <dbReference type="EMBL" id="GET45570.1"/>
    </source>
</evidence>
<dbReference type="PROSITE" id="PS51007">
    <property type="entry name" value="CYTC"/>
    <property type="match status" value="1"/>
</dbReference>
<evidence type="ECO:0000256" key="5">
    <source>
        <dbReference type="ARBA" id="ARBA00022764"/>
    </source>
</evidence>
<dbReference type="GO" id="GO:0009055">
    <property type="term" value="F:electron transfer activity"/>
    <property type="evidence" value="ECO:0007669"/>
    <property type="project" value="InterPro"/>
</dbReference>
<dbReference type="PIRSF" id="PIRSF000294">
    <property type="entry name" value="Cytochrome-c_peroxidase"/>
    <property type="match status" value="1"/>
</dbReference>
<comment type="subcellular location">
    <subcellularLocation>
        <location evidence="1">Periplasm</location>
    </subcellularLocation>
</comment>
<evidence type="ECO:0000256" key="4">
    <source>
        <dbReference type="ARBA" id="ARBA00022729"/>
    </source>
</evidence>
<gene>
    <name evidence="11" type="primary">mauG</name>
    <name evidence="11" type="ORF">RCZ01_08720</name>
</gene>
<dbReference type="Gene3D" id="1.10.760.10">
    <property type="entry name" value="Cytochrome c-like domain"/>
    <property type="match status" value="2"/>
</dbReference>
<dbReference type="OrthoDB" id="9805202at2"/>
<feature type="binding site" description="axial binding residue" evidence="9">
    <location>
        <position position="246"/>
    </location>
    <ligand>
        <name>heme c</name>
        <dbReference type="ChEBI" id="CHEBI:61717"/>
        <label>2</label>
    </ligand>
    <ligandPart>
        <name>Fe</name>
        <dbReference type="ChEBI" id="CHEBI:18248"/>
    </ligandPart>
</feature>
<evidence type="ECO:0000256" key="6">
    <source>
        <dbReference type="ARBA" id="ARBA00023002"/>
    </source>
</evidence>
<feature type="domain" description="Cytochrome c" evidence="10">
    <location>
        <begin position="227"/>
        <end position="364"/>
    </location>
</feature>
<comment type="caution">
    <text evidence="11">The sequence shown here is derived from an EMBL/GenBank/DDBJ whole genome shotgun (WGS) entry which is preliminary data.</text>
</comment>
<organism evidence="11 12">
    <name type="scientific">Capnocytophaga felis</name>
    <dbReference type="NCBI Taxonomy" id="2267611"/>
    <lineage>
        <taxon>Bacteria</taxon>
        <taxon>Pseudomonadati</taxon>
        <taxon>Bacteroidota</taxon>
        <taxon>Flavobacteriia</taxon>
        <taxon>Flavobacteriales</taxon>
        <taxon>Flavobacteriaceae</taxon>
        <taxon>Capnocytophaga</taxon>
    </lineage>
</organism>
<dbReference type="GO" id="GO:0046872">
    <property type="term" value="F:metal ion binding"/>
    <property type="evidence" value="ECO:0007669"/>
    <property type="project" value="UniProtKB-KW"/>
</dbReference>
<dbReference type="Proteomes" id="UP000398217">
    <property type="component" value="Unassembled WGS sequence"/>
</dbReference>
<keyword evidence="3 9" id="KW-0479">Metal-binding</keyword>
<dbReference type="AlphaFoldDB" id="A0A5M4B881"/>
<keyword evidence="2 8" id="KW-0349">Heme</keyword>
<dbReference type="InterPro" id="IPR004852">
    <property type="entry name" value="Di-haem_cyt_c_peroxidsae"/>
</dbReference>
<dbReference type="EMBL" id="BLBC01000005">
    <property type="protein sequence ID" value="GET45570.1"/>
    <property type="molecule type" value="Genomic_DNA"/>
</dbReference>
<comment type="PTM">
    <text evidence="8">Binds 2 heme groups per subunit.</text>
</comment>
<feature type="binding site" description="axial binding residue" evidence="9">
    <location>
        <position position="117"/>
    </location>
    <ligand>
        <name>heme c</name>
        <dbReference type="ChEBI" id="CHEBI:61717"/>
        <label>1</label>
    </ligand>
    <ligandPart>
        <name>Fe</name>
        <dbReference type="ChEBI" id="CHEBI:18248"/>
    </ligandPart>
</feature>
<keyword evidence="7 9" id="KW-0408">Iron</keyword>
<dbReference type="PANTHER" id="PTHR30600">
    <property type="entry name" value="CYTOCHROME C PEROXIDASE-RELATED"/>
    <property type="match status" value="1"/>
</dbReference>
<feature type="binding site" description="covalent" evidence="8">
    <location>
        <position position="97"/>
    </location>
    <ligand>
        <name>heme c</name>
        <dbReference type="ChEBI" id="CHEBI:61717"/>
        <label>1</label>
    </ligand>
</feature>
<comment type="cofactor">
    <cofactor evidence="8">
        <name>heme</name>
        <dbReference type="ChEBI" id="CHEBI:30413"/>
    </cofactor>
    <text evidence="8">Binds 2 heme groups.</text>
</comment>
<dbReference type="GO" id="GO:0042597">
    <property type="term" value="C:periplasmic space"/>
    <property type="evidence" value="ECO:0007669"/>
    <property type="project" value="UniProtKB-SubCell"/>
</dbReference>
<keyword evidence="6" id="KW-0560">Oxidoreductase</keyword>
<dbReference type="Pfam" id="PF03150">
    <property type="entry name" value="CCP_MauG"/>
    <property type="match status" value="1"/>
</dbReference>
<dbReference type="InterPro" id="IPR009056">
    <property type="entry name" value="Cyt_c-like_dom"/>
</dbReference>
<sequence length="377" mass="43629">MRRIFTFLSIFSVFVICKSNENQNRLQQEEDYIIIESYKKPVDQWLKPIIDDGVAWSEMAPIETDMDYYKNLEKPDVQLGMILFFDPKLSASNQISCSTCHHPEMGWTTHTKKAVGHDHLEGSRNTQSILNVASKNTFFWDGRASSLEEQALGPIGAHNEMNMNIDLLPKKLQKIEKYRELFSKAFHTKRIKSEHILKALAAFQRTVKSQASRVDKFMQGDFKALTNQEIKGLHIFRTKGRCMNCHNGQYLTDEKFHNIGLTYYKRKYEDLGRYNITKNPDDVGRFLTPSLRDLLNTRPWMHNGFFDDLTGIVNMYNSGMQVVNPTPEEKIKDPLHPVVDPLLKPLNLTSQEIKDLVAFLEALNGTKFKMPRPEIPR</sequence>
<evidence type="ECO:0000256" key="7">
    <source>
        <dbReference type="ARBA" id="ARBA00023004"/>
    </source>
</evidence>
<dbReference type="PANTHER" id="PTHR30600:SF10">
    <property type="entry name" value="BLL6722 PROTEIN"/>
    <property type="match status" value="1"/>
</dbReference>
<feature type="binding site" description="covalent" evidence="8">
    <location>
        <position position="242"/>
    </location>
    <ligand>
        <name>heme c</name>
        <dbReference type="ChEBI" id="CHEBI:61717"/>
        <label>2</label>
    </ligand>
</feature>
<evidence type="ECO:0000256" key="8">
    <source>
        <dbReference type="PIRSR" id="PIRSR000294-1"/>
    </source>
</evidence>
<evidence type="ECO:0000313" key="12">
    <source>
        <dbReference type="Proteomes" id="UP000398217"/>
    </source>
</evidence>
<proteinExistence type="predicted"/>
<dbReference type="InterPro" id="IPR036909">
    <property type="entry name" value="Cyt_c-like_dom_sf"/>
</dbReference>
<keyword evidence="5" id="KW-0574">Periplasm</keyword>
<keyword evidence="12" id="KW-1185">Reference proteome</keyword>
<evidence type="ECO:0000256" key="1">
    <source>
        <dbReference type="ARBA" id="ARBA00004418"/>
    </source>
</evidence>
<dbReference type="GO" id="GO:0004130">
    <property type="term" value="F:cytochrome-c peroxidase activity"/>
    <property type="evidence" value="ECO:0007669"/>
    <property type="project" value="TreeGrafter"/>
</dbReference>
<dbReference type="SUPFAM" id="SSF46626">
    <property type="entry name" value="Cytochrome c"/>
    <property type="match status" value="2"/>
</dbReference>
<dbReference type="GO" id="GO:0020037">
    <property type="term" value="F:heme binding"/>
    <property type="evidence" value="ECO:0007669"/>
    <property type="project" value="InterPro"/>
</dbReference>
<accession>A0A5M4B881</accession>
<dbReference type="RefSeq" id="WP_155284218.1">
    <property type="nucleotide sequence ID" value="NZ_BLBC01000005.1"/>
</dbReference>
<reference evidence="12" key="1">
    <citation type="journal article" date="2020" name="Int. J. Syst. Evol. Microbiol.">
        <title>Capnocytophaga felis sp. nov. isolated from the feline oral cavity.</title>
        <authorList>
            <person name="Suzuki M."/>
            <person name="Umeda K."/>
            <person name="Kimura M."/>
            <person name="Imaoka K."/>
            <person name="Morikawa S."/>
            <person name="Maeda K."/>
        </authorList>
    </citation>
    <scope>NUCLEOTIDE SEQUENCE [LARGE SCALE GENOMIC DNA]</scope>
    <source>
        <strain evidence="12">KC07070</strain>
    </source>
</reference>
<dbReference type="InterPro" id="IPR026259">
    <property type="entry name" value="MauG/Cytc_peroxidase"/>
</dbReference>
<name>A0A5M4B881_9FLAO</name>
<evidence type="ECO:0000256" key="9">
    <source>
        <dbReference type="PIRSR" id="PIRSR000294-2"/>
    </source>
</evidence>